<dbReference type="RefSeq" id="XP_031812887.1">
    <property type="nucleotide sequence ID" value="XM_031957027.1"/>
</dbReference>
<feature type="transmembrane region" description="Helical" evidence="6">
    <location>
        <begin position="182"/>
        <end position="207"/>
    </location>
</feature>
<reference evidence="7" key="2">
    <citation type="submission" date="2025-08" db="UniProtKB">
        <authorList>
            <consortium name="Ensembl"/>
        </authorList>
    </citation>
    <scope>IDENTIFICATION</scope>
</reference>
<dbReference type="OrthoDB" id="9450082at2759"/>
<accession>A0A7N4PE36</accession>
<evidence type="ECO:0000313" key="8">
    <source>
        <dbReference type="Proteomes" id="UP000007648"/>
    </source>
</evidence>
<reference evidence="7 8" key="1">
    <citation type="journal article" date="2011" name="Proc. Natl. Acad. Sci. U.S.A.">
        <title>Genetic diversity and population structure of the endangered marsupial Sarcophilus harrisii (Tasmanian devil).</title>
        <authorList>
            <person name="Miller W."/>
            <person name="Hayes V.M."/>
            <person name="Ratan A."/>
            <person name="Petersen D.C."/>
            <person name="Wittekindt N.E."/>
            <person name="Miller J."/>
            <person name="Walenz B."/>
            <person name="Knight J."/>
            <person name="Qi J."/>
            <person name="Zhao F."/>
            <person name="Wang Q."/>
            <person name="Bedoya-Reina O.C."/>
            <person name="Katiyar N."/>
            <person name="Tomsho L.P."/>
            <person name="Kasson L.M."/>
            <person name="Hardie R.A."/>
            <person name="Woodbridge P."/>
            <person name="Tindall E.A."/>
            <person name="Bertelsen M.F."/>
            <person name="Dixon D."/>
            <person name="Pyecroft S."/>
            <person name="Helgen K.M."/>
            <person name="Lesk A.M."/>
            <person name="Pringle T.H."/>
            <person name="Patterson N."/>
            <person name="Zhang Y."/>
            <person name="Kreiss A."/>
            <person name="Woods G.M."/>
            <person name="Jones M.E."/>
            <person name="Schuster S.C."/>
        </authorList>
    </citation>
    <scope>NUCLEOTIDE SEQUENCE [LARGE SCALE GENOMIC DNA]</scope>
</reference>
<evidence type="ECO:0000256" key="5">
    <source>
        <dbReference type="ARBA" id="ARBA00023136"/>
    </source>
</evidence>
<dbReference type="KEGG" id="shr:116422011"/>
<dbReference type="GO" id="GO:0016020">
    <property type="term" value="C:membrane"/>
    <property type="evidence" value="ECO:0007669"/>
    <property type="project" value="UniProtKB-SubCell"/>
</dbReference>
<gene>
    <name evidence="7" type="primary">CLRN3</name>
</gene>
<keyword evidence="8" id="KW-1185">Reference proteome</keyword>
<evidence type="ECO:0000256" key="3">
    <source>
        <dbReference type="ARBA" id="ARBA00022692"/>
    </source>
</evidence>
<keyword evidence="3 6" id="KW-0812">Transmembrane</keyword>
<dbReference type="InParanoid" id="A0A7N4PE36"/>
<dbReference type="PANTHER" id="PTHR31548">
    <property type="entry name" value="CLARIN"/>
    <property type="match status" value="1"/>
</dbReference>
<evidence type="ECO:0000313" key="7">
    <source>
        <dbReference type="Ensembl" id="ENSSHAP00000036137.1"/>
    </source>
</evidence>
<name>A0A7N4PE36_SARHA</name>
<evidence type="ECO:0000256" key="1">
    <source>
        <dbReference type="ARBA" id="ARBA00004141"/>
    </source>
</evidence>
<evidence type="ECO:0000256" key="2">
    <source>
        <dbReference type="ARBA" id="ARBA00005787"/>
    </source>
</evidence>
<dbReference type="FunCoup" id="A0A7N4PE36">
    <property type="interactions" value="13"/>
</dbReference>
<dbReference type="CTD" id="119467"/>
<proteinExistence type="inferred from homology"/>
<dbReference type="GeneTree" id="ENSGT00850000132319"/>
<comment type="similarity">
    <text evidence="2">Belongs to the clarin family.</text>
</comment>
<dbReference type="InterPro" id="IPR026748">
    <property type="entry name" value="Clarin"/>
</dbReference>
<organism evidence="7 8">
    <name type="scientific">Sarcophilus harrisii</name>
    <name type="common">Tasmanian devil</name>
    <name type="synonym">Sarcophilus laniarius</name>
    <dbReference type="NCBI Taxonomy" id="9305"/>
    <lineage>
        <taxon>Eukaryota</taxon>
        <taxon>Metazoa</taxon>
        <taxon>Chordata</taxon>
        <taxon>Craniata</taxon>
        <taxon>Vertebrata</taxon>
        <taxon>Euteleostomi</taxon>
        <taxon>Mammalia</taxon>
        <taxon>Metatheria</taxon>
        <taxon>Dasyuromorphia</taxon>
        <taxon>Dasyuridae</taxon>
        <taxon>Sarcophilus</taxon>
    </lineage>
</organism>
<reference evidence="7" key="3">
    <citation type="submission" date="2025-09" db="UniProtKB">
        <authorList>
            <consortium name="Ensembl"/>
        </authorList>
    </citation>
    <scope>IDENTIFICATION</scope>
</reference>
<dbReference type="Pfam" id="PF25807">
    <property type="entry name" value="Clarin-2"/>
    <property type="match status" value="1"/>
</dbReference>
<comment type="subcellular location">
    <subcellularLocation>
        <location evidence="1">Membrane</location>
        <topology evidence="1">Multi-pass membrane protein</topology>
    </subcellularLocation>
</comment>
<dbReference type="AlphaFoldDB" id="A0A7N4PE36"/>
<dbReference type="PANTHER" id="PTHR31548:SF3">
    <property type="entry name" value="CLARIN-3"/>
    <property type="match status" value="1"/>
</dbReference>
<feature type="transmembrane region" description="Helical" evidence="6">
    <location>
        <begin position="93"/>
        <end position="118"/>
    </location>
</feature>
<dbReference type="Proteomes" id="UP000007648">
    <property type="component" value="Unassembled WGS sequence"/>
</dbReference>
<dbReference type="Ensembl" id="ENSSHAT00000038250.1">
    <property type="protein sequence ID" value="ENSSHAP00000036137.1"/>
    <property type="gene ID" value="ENSSHAG00000028413.1"/>
</dbReference>
<protein>
    <submittedName>
        <fullName evidence="7">Clarin 3</fullName>
    </submittedName>
</protein>
<dbReference type="GeneID" id="116422011"/>
<keyword evidence="5 6" id="KW-0472">Membrane</keyword>
<evidence type="ECO:0000256" key="6">
    <source>
        <dbReference type="SAM" id="Phobius"/>
    </source>
</evidence>
<sequence>MPSTRKKLLFLAGFGTSLGSLATVCLALATPQWVTGSIKFSDSSFSNGSVVLTYGLFRGESSQELTSGLGQSDLVFEVLTALSDSSPKSLHSAVIALLSLSLFTSLLSSGLTLFNIISNPYQTWLGPTSIFTWNGLNAAFIVTAMILFAVNTQANGLSVAISSAIYLSQGYSYGGATHSYLYAFWLLLLVLSLNALTVAAVAFYQNASYQRQQKRRKPMENAPRDGILF</sequence>
<keyword evidence="4 6" id="KW-1133">Transmembrane helix</keyword>
<evidence type="ECO:0000256" key="4">
    <source>
        <dbReference type="ARBA" id="ARBA00022989"/>
    </source>
</evidence>
<dbReference type="GO" id="GO:0007605">
    <property type="term" value="P:sensory perception of sound"/>
    <property type="evidence" value="ECO:0007669"/>
    <property type="project" value="UniProtKB-ARBA"/>
</dbReference>
<feature type="transmembrane region" description="Helical" evidence="6">
    <location>
        <begin position="130"/>
        <end position="150"/>
    </location>
</feature>